<name>A0ABX5VMD9_9MICO</name>
<protein>
    <submittedName>
        <fullName evidence="1">Uncharacterized protein</fullName>
    </submittedName>
</protein>
<dbReference type="RefSeq" id="WP_139071659.1">
    <property type="nucleotide sequence ID" value="NZ_CP040899.1"/>
</dbReference>
<dbReference type="EMBL" id="CP040899">
    <property type="protein sequence ID" value="QDB78951.1"/>
    <property type="molecule type" value="Genomic_DNA"/>
</dbReference>
<keyword evidence="2" id="KW-1185">Reference proteome</keyword>
<reference evidence="1 2" key="1">
    <citation type="submission" date="2019-05" db="EMBL/GenBank/DDBJ databases">
        <title>Georgenia *** sp. nov., and Georgenia *** sp. nov., isolated from the intestinal contents of plateau pika (Ochotona curzoniae) in the Qinghai-Tibet plateau of China.</title>
        <authorList>
            <person name="Tian Z."/>
        </authorList>
    </citation>
    <scope>NUCLEOTIDE SEQUENCE [LARGE SCALE GENOMIC DNA]</scope>
    <source>
        <strain evidence="1 2">Z294</strain>
    </source>
</reference>
<evidence type="ECO:0000313" key="2">
    <source>
        <dbReference type="Proteomes" id="UP000313948"/>
    </source>
</evidence>
<gene>
    <name evidence="1" type="ORF">FE251_05840</name>
</gene>
<accession>A0ABX5VMD9</accession>
<proteinExistence type="predicted"/>
<evidence type="ECO:0000313" key="1">
    <source>
        <dbReference type="EMBL" id="QDB78951.1"/>
    </source>
</evidence>
<sequence length="169" mass="18947">MPVFRRRAPRLPDAVTAHLPAGDKPLAVAPMRNGSWAVVAREAILVVGEDGLGQRTTWHEIDTGTWDGDTRTFTITWADRERPDERLVLDSDDVGTFTAAIRERVQASVVHQEVIDVEGTRVRATVRRREDGSLYSQLTAFGPLPRREDVDQQLDELEARVREAVGLPR</sequence>
<organism evidence="1 2">
    <name type="scientific">Georgenia wutianyii</name>
    <dbReference type="NCBI Taxonomy" id="2585135"/>
    <lineage>
        <taxon>Bacteria</taxon>
        <taxon>Bacillati</taxon>
        <taxon>Actinomycetota</taxon>
        <taxon>Actinomycetes</taxon>
        <taxon>Micrococcales</taxon>
        <taxon>Bogoriellaceae</taxon>
        <taxon>Georgenia</taxon>
    </lineage>
</organism>
<dbReference type="Proteomes" id="UP000313948">
    <property type="component" value="Chromosome"/>
</dbReference>